<proteinExistence type="predicted"/>
<comment type="caution">
    <text evidence="3">The sequence shown here is derived from an EMBL/GenBank/DDBJ whole genome shotgun (WGS) entry which is preliminary data.</text>
</comment>
<dbReference type="AlphaFoldDB" id="X1PZL6"/>
<dbReference type="PANTHER" id="PTHR32347">
    <property type="entry name" value="EFFLUX SYSTEM COMPONENT YKNX-RELATED"/>
    <property type="match status" value="1"/>
</dbReference>
<dbReference type="SUPFAM" id="SSF111369">
    <property type="entry name" value="HlyD-like secretion proteins"/>
    <property type="match status" value="1"/>
</dbReference>
<name>X1PZL6_9ZZZZ</name>
<dbReference type="Gene3D" id="2.40.50.100">
    <property type="match status" value="1"/>
</dbReference>
<protein>
    <submittedName>
        <fullName evidence="3">Uncharacterized protein</fullName>
    </submittedName>
</protein>
<comment type="subcellular location">
    <subcellularLocation>
        <location evidence="1">Cell envelope</location>
    </subcellularLocation>
</comment>
<gene>
    <name evidence="3" type="ORF">S06H3_40302</name>
</gene>
<dbReference type="GO" id="GO:0030313">
    <property type="term" value="C:cell envelope"/>
    <property type="evidence" value="ECO:0007669"/>
    <property type="project" value="UniProtKB-SubCell"/>
</dbReference>
<keyword evidence="2" id="KW-0175">Coiled coil</keyword>
<dbReference type="InterPro" id="IPR050465">
    <property type="entry name" value="UPF0194_transport"/>
</dbReference>
<feature type="non-terminal residue" evidence="3">
    <location>
        <position position="212"/>
    </location>
</feature>
<sequence length="212" mass="22882">MRGATNQEATEQLAEVVRGDLTVTVSGSGNLEVSNEVKLAFGVGGRVDKIHIEEGDEVSKGEVLAKLDTSVLERELTSAKVTVTGAQVAVTEAQVAVTQAQVAIAEAQLALETAEYNLEEAQDLYARPDILTARVVVNEAQSYLEYAKQMLAQSSTTKDIKVWTNEVAYAEETLRAAEVSLNEMLSAPDTEEVALQRLQVEATKQSLELAEQ</sequence>
<evidence type="ECO:0000313" key="3">
    <source>
        <dbReference type="EMBL" id="GAI36394.1"/>
    </source>
</evidence>
<evidence type="ECO:0000256" key="2">
    <source>
        <dbReference type="ARBA" id="ARBA00023054"/>
    </source>
</evidence>
<evidence type="ECO:0000256" key="1">
    <source>
        <dbReference type="ARBA" id="ARBA00004196"/>
    </source>
</evidence>
<organism evidence="3">
    <name type="scientific">marine sediment metagenome</name>
    <dbReference type="NCBI Taxonomy" id="412755"/>
    <lineage>
        <taxon>unclassified sequences</taxon>
        <taxon>metagenomes</taxon>
        <taxon>ecological metagenomes</taxon>
    </lineage>
</organism>
<accession>X1PZL6</accession>
<dbReference type="Gene3D" id="1.10.287.470">
    <property type="entry name" value="Helix hairpin bin"/>
    <property type="match status" value="1"/>
</dbReference>
<reference evidence="3" key="1">
    <citation type="journal article" date="2014" name="Front. Microbiol.">
        <title>High frequency of phylogenetically diverse reductive dehalogenase-homologous genes in deep subseafloor sedimentary metagenomes.</title>
        <authorList>
            <person name="Kawai M."/>
            <person name="Futagami T."/>
            <person name="Toyoda A."/>
            <person name="Takaki Y."/>
            <person name="Nishi S."/>
            <person name="Hori S."/>
            <person name="Arai W."/>
            <person name="Tsubouchi T."/>
            <person name="Morono Y."/>
            <person name="Uchiyama I."/>
            <person name="Ito T."/>
            <person name="Fujiyama A."/>
            <person name="Inagaki F."/>
            <person name="Takami H."/>
        </authorList>
    </citation>
    <scope>NUCLEOTIDE SEQUENCE</scope>
    <source>
        <strain evidence="3">Expedition CK06-06</strain>
    </source>
</reference>
<dbReference type="EMBL" id="BARV01024723">
    <property type="protein sequence ID" value="GAI36394.1"/>
    <property type="molecule type" value="Genomic_DNA"/>
</dbReference>